<keyword evidence="12" id="KW-1185">Reference proteome</keyword>
<dbReference type="FunFam" id="1.10.110.10:FF:000001">
    <property type="entry name" value="Bifunctional inhibitor/lipid-transfer protein/seed storage 2S albumin superfamily protein"/>
    <property type="match status" value="1"/>
</dbReference>
<evidence type="ECO:0000313" key="12">
    <source>
        <dbReference type="Proteomes" id="UP001151287"/>
    </source>
</evidence>
<keyword evidence="6" id="KW-0325">Glycoprotein</keyword>
<keyword evidence="7" id="KW-0449">Lipoprotein</keyword>
<evidence type="ECO:0000256" key="5">
    <source>
        <dbReference type="ARBA" id="ARBA00023157"/>
    </source>
</evidence>
<feature type="domain" description="Bifunctional inhibitor/plant lipid transfer protein/seed storage helical" evidence="10">
    <location>
        <begin position="31"/>
        <end position="109"/>
    </location>
</feature>
<comment type="caution">
    <text evidence="11">The sequence shown here is derived from an EMBL/GenBank/DDBJ whole genome shotgun (WGS) entry which is preliminary data.</text>
</comment>
<dbReference type="EMBL" id="JAMQYH010000001">
    <property type="protein sequence ID" value="KAJ1701266.1"/>
    <property type="molecule type" value="Genomic_DNA"/>
</dbReference>
<dbReference type="InterPro" id="IPR036312">
    <property type="entry name" value="Bifun_inhib/LTP/seed_sf"/>
</dbReference>
<dbReference type="Proteomes" id="UP001151287">
    <property type="component" value="Unassembled WGS sequence"/>
</dbReference>
<evidence type="ECO:0000313" key="11">
    <source>
        <dbReference type="EMBL" id="KAJ1701266.1"/>
    </source>
</evidence>
<dbReference type="Gene3D" id="1.10.110.10">
    <property type="entry name" value="Plant lipid-transfer and hydrophobic proteins"/>
    <property type="match status" value="1"/>
</dbReference>
<proteinExistence type="inferred from homology"/>
<dbReference type="GO" id="GO:0098552">
    <property type="term" value="C:side of membrane"/>
    <property type="evidence" value="ECO:0007669"/>
    <property type="project" value="UniProtKB-KW"/>
</dbReference>
<evidence type="ECO:0000256" key="3">
    <source>
        <dbReference type="ARBA" id="ARBA00022622"/>
    </source>
</evidence>
<accession>A0A9Q0CW99</accession>
<sequence length="170" mass="17262">MSPNLPLAFIATLFITTLFSTGTNAQSSSSCTTALVSLSPCLNYISGNDTTPSGSCCSQLKTVVQSEPQCLCTVLNGQASSSLGLTINQTRALELPAACKVQTPSASKCNTNGTPVASTPSSSPSTESPQTGNSGSKDVPTSIVDSGAPSHKTSFIFLLVLLALSVARIG</sequence>
<keyword evidence="4 9" id="KW-0732">Signal</keyword>
<dbReference type="CDD" id="cd00010">
    <property type="entry name" value="AAI_LTSS"/>
    <property type="match status" value="1"/>
</dbReference>
<gene>
    <name evidence="11" type="ORF">LUZ63_001045</name>
</gene>
<dbReference type="SMART" id="SM00499">
    <property type="entry name" value="AAI"/>
    <property type="match status" value="1"/>
</dbReference>
<dbReference type="PRINTS" id="PR00382">
    <property type="entry name" value="LIPIDTRNSFER"/>
</dbReference>
<dbReference type="Pfam" id="PF14368">
    <property type="entry name" value="LTP_2"/>
    <property type="match status" value="1"/>
</dbReference>
<evidence type="ECO:0000256" key="4">
    <source>
        <dbReference type="ARBA" id="ARBA00022729"/>
    </source>
</evidence>
<evidence type="ECO:0000256" key="1">
    <source>
        <dbReference type="ARBA" id="ARBA00004609"/>
    </source>
</evidence>
<dbReference type="InterPro" id="IPR016140">
    <property type="entry name" value="Bifunc_inhib/LTP/seed_store"/>
</dbReference>
<keyword evidence="3" id="KW-0472">Membrane</keyword>
<feature type="chain" id="PRO_5040517008" description="Bifunctional inhibitor/plant lipid transfer protein/seed storage helical domain-containing protein" evidence="9">
    <location>
        <begin position="26"/>
        <end position="170"/>
    </location>
</feature>
<evidence type="ECO:0000256" key="7">
    <source>
        <dbReference type="ARBA" id="ARBA00023288"/>
    </source>
</evidence>
<dbReference type="GO" id="GO:0008289">
    <property type="term" value="F:lipid binding"/>
    <property type="evidence" value="ECO:0007669"/>
    <property type="project" value="InterPro"/>
</dbReference>
<keyword evidence="3" id="KW-0336">GPI-anchor</keyword>
<dbReference type="GO" id="GO:0006869">
    <property type="term" value="P:lipid transport"/>
    <property type="evidence" value="ECO:0007669"/>
    <property type="project" value="InterPro"/>
</dbReference>
<evidence type="ECO:0000256" key="9">
    <source>
        <dbReference type="SAM" id="SignalP"/>
    </source>
</evidence>
<comment type="similarity">
    <text evidence="2">Belongs to the plant LTP family.</text>
</comment>
<reference evidence="11" key="1">
    <citation type="journal article" date="2022" name="Cell">
        <title>Repeat-based holocentromeres influence genome architecture and karyotype evolution.</title>
        <authorList>
            <person name="Hofstatter P.G."/>
            <person name="Thangavel G."/>
            <person name="Lux T."/>
            <person name="Neumann P."/>
            <person name="Vondrak T."/>
            <person name="Novak P."/>
            <person name="Zhang M."/>
            <person name="Costa L."/>
            <person name="Castellani M."/>
            <person name="Scott A."/>
            <person name="Toegelov H."/>
            <person name="Fuchs J."/>
            <person name="Mata-Sucre Y."/>
            <person name="Dias Y."/>
            <person name="Vanzela A.L.L."/>
            <person name="Huettel B."/>
            <person name="Almeida C.C.S."/>
            <person name="Simkova H."/>
            <person name="Souza G."/>
            <person name="Pedrosa-Harand A."/>
            <person name="Macas J."/>
            <person name="Mayer K.F.X."/>
            <person name="Houben A."/>
            <person name="Marques A."/>
        </authorList>
    </citation>
    <scope>NUCLEOTIDE SEQUENCE</scope>
    <source>
        <strain evidence="11">RhyBre1mFocal</strain>
    </source>
</reference>
<name>A0A9Q0CW99_9POAL</name>
<evidence type="ECO:0000256" key="2">
    <source>
        <dbReference type="ARBA" id="ARBA00009748"/>
    </source>
</evidence>
<evidence type="ECO:0000259" key="10">
    <source>
        <dbReference type="SMART" id="SM00499"/>
    </source>
</evidence>
<feature type="compositionally biased region" description="Polar residues" evidence="8">
    <location>
        <begin position="104"/>
        <end position="113"/>
    </location>
</feature>
<dbReference type="InterPro" id="IPR000528">
    <property type="entry name" value="Plant_nsLTP"/>
</dbReference>
<feature type="compositionally biased region" description="Low complexity" evidence="8">
    <location>
        <begin position="114"/>
        <end position="131"/>
    </location>
</feature>
<comment type="subcellular location">
    <subcellularLocation>
        <location evidence="1">Cell membrane</location>
        <topology evidence="1">Lipid-anchor</topology>
        <topology evidence="1">GPI-anchor</topology>
    </subcellularLocation>
</comment>
<dbReference type="SUPFAM" id="SSF47699">
    <property type="entry name" value="Bifunctional inhibitor/lipid-transfer protein/seed storage 2S albumin"/>
    <property type="match status" value="1"/>
</dbReference>
<dbReference type="AlphaFoldDB" id="A0A9Q0CW99"/>
<organism evidence="11 12">
    <name type="scientific">Rhynchospora breviuscula</name>
    <dbReference type="NCBI Taxonomy" id="2022672"/>
    <lineage>
        <taxon>Eukaryota</taxon>
        <taxon>Viridiplantae</taxon>
        <taxon>Streptophyta</taxon>
        <taxon>Embryophyta</taxon>
        <taxon>Tracheophyta</taxon>
        <taxon>Spermatophyta</taxon>
        <taxon>Magnoliopsida</taxon>
        <taxon>Liliopsida</taxon>
        <taxon>Poales</taxon>
        <taxon>Cyperaceae</taxon>
        <taxon>Cyperoideae</taxon>
        <taxon>Rhynchosporeae</taxon>
        <taxon>Rhynchospora</taxon>
    </lineage>
</organism>
<dbReference type="GO" id="GO:0005886">
    <property type="term" value="C:plasma membrane"/>
    <property type="evidence" value="ECO:0007669"/>
    <property type="project" value="UniProtKB-SubCell"/>
</dbReference>
<feature type="signal peptide" evidence="9">
    <location>
        <begin position="1"/>
        <end position="25"/>
    </location>
</feature>
<evidence type="ECO:0000256" key="6">
    <source>
        <dbReference type="ARBA" id="ARBA00023180"/>
    </source>
</evidence>
<dbReference type="InterPro" id="IPR043325">
    <property type="entry name" value="LTSS"/>
</dbReference>
<feature type="region of interest" description="Disordered" evidence="8">
    <location>
        <begin position="104"/>
        <end position="144"/>
    </location>
</feature>
<keyword evidence="5" id="KW-1015">Disulfide bond</keyword>
<dbReference type="OrthoDB" id="911994at2759"/>
<evidence type="ECO:0000256" key="8">
    <source>
        <dbReference type="SAM" id="MobiDB-lite"/>
    </source>
</evidence>
<protein>
    <recommendedName>
        <fullName evidence="10">Bifunctional inhibitor/plant lipid transfer protein/seed storage helical domain-containing protein</fullName>
    </recommendedName>
</protein>
<dbReference type="PANTHER" id="PTHR33044">
    <property type="entry name" value="BIFUNCTIONAL INHIBITOR/LIPID-TRANSFER PROTEIN/SEED STORAGE 2S ALBUMIN SUPERFAMILY PROTEIN-RELATED"/>
    <property type="match status" value="1"/>
</dbReference>